<reference evidence="3" key="1">
    <citation type="submission" date="2022-04" db="EMBL/GenBank/DDBJ databases">
        <title>Carnegiea gigantea Genome sequencing and assembly v2.</title>
        <authorList>
            <person name="Copetti D."/>
            <person name="Sanderson M.J."/>
            <person name="Burquez A."/>
            <person name="Wojciechowski M.F."/>
        </authorList>
    </citation>
    <scope>NUCLEOTIDE SEQUENCE</scope>
    <source>
        <strain evidence="3">SGP5-SGP5p</strain>
        <tissue evidence="3">Aerial part</tissue>
    </source>
</reference>
<proteinExistence type="predicted"/>
<keyword evidence="2" id="KW-0812">Transmembrane</keyword>
<dbReference type="InterPro" id="IPR011009">
    <property type="entry name" value="Kinase-like_dom_sf"/>
</dbReference>
<keyword evidence="4" id="KW-1185">Reference proteome</keyword>
<evidence type="ECO:0000313" key="4">
    <source>
        <dbReference type="Proteomes" id="UP001153076"/>
    </source>
</evidence>
<dbReference type="InterPro" id="IPR023299">
    <property type="entry name" value="ATPase_P-typ_cyto_dom_N"/>
</dbReference>
<dbReference type="GO" id="GO:0000166">
    <property type="term" value="F:nucleotide binding"/>
    <property type="evidence" value="ECO:0007669"/>
    <property type="project" value="InterPro"/>
</dbReference>
<dbReference type="Gene3D" id="1.20.1110.10">
    <property type="entry name" value="Calcium-transporting ATPase, transmembrane domain"/>
    <property type="match status" value="1"/>
</dbReference>
<feature type="transmembrane region" description="Helical" evidence="2">
    <location>
        <begin position="86"/>
        <end position="105"/>
    </location>
</feature>
<dbReference type="Pfam" id="PF10155">
    <property type="entry name" value="CNOT11"/>
    <property type="match status" value="1"/>
</dbReference>
<dbReference type="Gene3D" id="3.40.1110.10">
    <property type="entry name" value="Calcium-transporting ATPase, cytoplasmic domain N"/>
    <property type="match status" value="1"/>
</dbReference>
<keyword evidence="2" id="KW-1133">Transmembrane helix</keyword>
<feature type="transmembrane region" description="Helical" evidence="2">
    <location>
        <begin position="161"/>
        <end position="178"/>
    </location>
</feature>
<dbReference type="EMBL" id="JAKOGI010000844">
    <property type="protein sequence ID" value="KAJ8429932.1"/>
    <property type="molecule type" value="Genomic_DNA"/>
</dbReference>
<feature type="transmembrane region" description="Helical" evidence="2">
    <location>
        <begin position="190"/>
        <end position="217"/>
    </location>
</feature>
<protein>
    <submittedName>
        <fullName evidence="3">Uncharacterized protein</fullName>
    </submittedName>
</protein>
<sequence length="449" mass="50704">MKITCQYIVKEFRREHNRHLVPPQQATYHPHVDVDKLDDDTLVVTCFIAHIGFDRSELIAENQATNECIGRDCDCHRRLAYGNTHLKAMLVMFAILTFGSSYLNLIDLCLTNSASGLPNYYLPLSFWIRTLSFVETLKYVNVVRTPNYVCPELLSDIPNGFISHIWSFGMPLSFAVYIKGQQSMEVTSRFSELFMLLLILSLSVYETPLAMGMLGLLGRFLYVETSVINNCMFKMGRLTPSHYFTVLVNMDISLHSMEVVNRLTTAVDLPTEFVHMYMTNCISPCENIKYCLVFQSPVDKRTALTYIDANENWHRASKGAPEQILTLCGCKEDVKKKVHASIDKFAERGLRSLAVARQFGFMFIAFIWKFDVAPFMLLIIAILNDGTIMTISKDMVKPSPQPDGWKLKEILATGIVLGAKVLKPIIIPPIIKPTVDSPAIVLVGPVLIL</sequence>
<keyword evidence="2" id="KW-0472">Membrane</keyword>
<comment type="caution">
    <text evidence="3">The sequence shown here is derived from an EMBL/GenBank/DDBJ whole genome shotgun (WGS) entry which is preliminary data.</text>
</comment>
<dbReference type="GO" id="GO:0030014">
    <property type="term" value="C:CCR4-NOT complex"/>
    <property type="evidence" value="ECO:0007669"/>
    <property type="project" value="InterPro"/>
</dbReference>
<dbReference type="PANTHER" id="PTHR42861">
    <property type="entry name" value="CALCIUM-TRANSPORTING ATPASE"/>
    <property type="match status" value="1"/>
</dbReference>
<evidence type="ECO:0000256" key="1">
    <source>
        <dbReference type="ARBA" id="ARBA00022842"/>
    </source>
</evidence>
<dbReference type="InterPro" id="IPR019312">
    <property type="entry name" value="CNOT11"/>
</dbReference>
<gene>
    <name evidence="3" type="ORF">Cgig2_017982</name>
</gene>
<dbReference type="SUPFAM" id="SSF81660">
    <property type="entry name" value="Metal cation-transporting ATPase, ATP-binding domain N"/>
    <property type="match status" value="1"/>
</dbReference>
<name>A0A9Q1JS74_9CARY</name>
<keyword evidence="1" id="KW-0460">Magnesium</keyword>
<dbReference type="Proteomes" id="UP001153076">
    <property type="component" value="Unassembled WGS sequence"/>
</dbReference>
<dbReference type="OrthoDB" id="2929958at2759"/>
<feature type="transmembrane region" description="Helical" evidence="2">
    <location>
        <begin position="359"/>
        <end position="383"/>
    </location>
</feature>
<dbReference type="AlphaFoldDB" id="A0A9Q1JS74"/>
<evidence type="ECO:0000256" key="2">
    <source>
        <dbReference type="SAM" id="Phobius"/>
    </source>
</evidence>
<accession>A0A9Q1JS74</accession>
<organism evidence="3 4">
    <name type="scientific">Carnegiea gigantea</name>
    <dbReference type="NCBI Taxonomy" id="171969"/>
    <lineage>
        <taxon>Eukaryota</taxon>
        <taxon>Viridiplantae</taxon>
        <taxon>Streptophyta</taxon>
        <taxon>Embryophyta</taxon>
        <taxon>Tracheophyta</taxon>
        <taxon>Spermatophyta</taxon>
        <taxon>Magnoliopsida</taxon>
        <taxon>eudicotyledons</taxon>
        <taxon>Gunneridae</taxon>
        <taxon>Pentapetalae</taxon>
        <taxon>Caryophyllales</taxon>
        <taxon>Cactineae</taxon>
        <taxon>Cactaceae</taxon>
        <taxon>Cactoideae</taxon>
        <taxon>Echinocereeae</taxon>
        <taxon>Carnegiea</taxon>
    </lineage>
</organism>
<evidence type="ECO:0000313" key="3">
    <source>
        <dbReference type="EMBL" id="KAJ8429932.1"/>
    </source>
</evidence>
<dbReference type="SUPFAM" id="SSF56112">
    <property type="entry name" value="Protein kinase-like (PK-like)"/>
    <property type="match status" value="1"/>
</dbReference>